<name>A0AA86XUT0_9VIBR</name>
<protein>
    <submittedName>
        <fullName evidence="1">Uncharacterized protein</fullName>
    </submittedName>
</protein>
<dbReference type="Proteomes" id="UP000041625">
    <property type="component" value="Unassembled WGS sequence"/>
</dbReference>
<keyword evidence="2" id="KW-1185">Reference proteome</keyword>
<gene>
    <name evidence="1" type="ORF">VCR31J2_1370033</name>
</gene>
<organism evidence="1 2">
    <name type="scientific">Vibrio coralliirubri</name>
    <dbReference type="NCBI Taxonomy" id="1516159"/>
    <lineage>
        <taxon>Bacteria</taxon>
        <taxon>Pseudomonadati</taxon>
        <taxon>Pseudomonadota</taxon>
        <taxon>Gammaproteobacteria</taxon>
        <taxon>Vibrionales</taxon>
        <taxon>Vibrionaceae</taxon>
        <taxon>Vibrio</taxon>
    </lineage>
</organism>
<evidence type="ECO:0000313" key="1">
    <source>
        <dbReference type="EMBL" id="CDT86726.1"/>
    </source>
</evidence>
<sequence>MSRSVTCLAHDMFFRDHHLEVASFGWSGEQGHVAFPQEPPTPRKINNGYRTFWIN</sequence>
<proteinExistence type="predicted"/>
<comment type="caution">
    <text evidence="1">The sequence shown here is derived from an EMBL/GenBank/DDBJ whole genome shotgun (WGS) entry which is preliminary data.</text>
</comment>
<accession>A0AA86XUT0</accession>
<dbReference type="EMBL" id="CCKJ01000043">
    <property type="protein sequence ID" value="CDT86726.1"/>
    <property type="molecule type" value="Genomic_DNA"/>
</dbReference>
<dbReference type="AlphaFoldDB" id="A0AA86XUT0"/>
<evidence type="ECO:0000313" key="2">
    <source>
        <dbReference type="Proteomes" id="UP000041625"/>
    </source>
</evidence>
<reference evidence="1 2" key="1">
    <citation type="submission" date="2014-06" db="EMBL/GenBank/DDBJ databases">
        <authorList>
            <person name="Le Roux F."/>
        </authorList>
    </citation>
    <scope>NUCLEOTIDE SEQUENCE [LARGE SCALE GENOMIC DNA]</scope>
    <source>
        <strain evidence="1 2">J2-31</strain>
    </source>
</reference>